<name>A0A9W9W7D8_9EURO</name>
<reference evidence="1" key="1">
    <citation type="submission" date="2022-12" db="EMBL/GenBank/DDBJ databases">
        <authorList>
            <person name="Petersen C."/>
        </authorList>
    </citation>
    <scope>NUCLEOTIDE SEQUENCE</scope>
    <source>
        <strain evidence="1">IBT 29677</strain>
    </source>
</reference>
<proteinExistence type="predicted"/>
<keyword evidence="2" id="KW-1185">Reference proteome</keyword>
<dbReference type="RefSeq" id="XP_056491815.1">
    <property type="nucleotide sequence ID" value="XM_056629081.1"/>
</dbReference>
<organism evidence="1 2">
    <name type="scientific">Penicillium cosmopolitanum</name>
    <dbReference type="NCBI Taxonomy" id="1131564"/>
    <lineage>
        <taxon>Eukaryota</taxon>
        <taxon>Fungi</taxon>
        <taxon>Dikarya</taxon>
        <taxon>Ascomycota</taxon>
        <taxon>Pezizomycotina</taxon>
        <taxon>Eurotiomycetes</taxon>
        <taxon>Eurotiomycetidae</taxon>
        <taxon>Eurotiales</taxon>
        <taxon>Aspergillaceae</taxon>
        <taxon>Penicillium</taxon>
    </lineage>
</organism>
<dbReference type="Proteomes" id="UP001147747">
    <property type="component" value="Unassembled WGS sequence"/>
</dbReference>
<dbReference type="GeneID" id="81368061"/>
<protein>
    <submittedName>
        <fullName evidence="1">Uncharacterized protein</fullName>
    </submittedName>
</protein>
<reference evidence="1" key="2">
    <citation type="journal article" date="2023" name="IMA Fungus">
        <title>Comparative genomic study of the Penicillium genus elucidates a diverse pangenome and 15 lateral gene transfer events.</title>
        <authorList>
            <person name="Petersen C."/>
            <person name="Sorensen T."/>
            <person name="Nielsen M.R."/>
            <person name="Sondergaard T.E."/>
            <person name="Sorensen J.L."/>
            <person name="Fitzpatrick D.A."/>
            <person name="Frisvad J.C."/>
            <person name="Nielsen K.L."/>
        </authorList>
    </citation>
    <scope>NUCLEOTIDE SEQUENCE</scope>
    <source>
        <strain evidence="1">IBT 29677</strain>
    </source>
</reference>
<accession>A0A9W9W7D8</accession>
<dbReference type="EMBL" id="JAPZBU010000005">
    <property type="protein sequence ID" value="KAJ5404573.1"/>
    <property type="molecule type" value="Genomic_DNA"/>
</dbReference>
<evidence type="ECO:0000313" key="2">
    <source>
        <dbReference type="Proteomes" id="UP001147747"/>
    </source>
</evidence>
<comment type="caution">
    <text evidence="1">The sequence shown here is derived from an EMBL/GenBank/DDBJ whole genome shotgun (WGS) entry which is preliminary data.</text>
</comment>
<evidence type="ECO:0000313" key="1">
    <source>
        <dbReference type="EMBL" id="KAJ5404573.1"/>
    </source>
</evidence>
<dbReference type="OrthoDB" id="4191831at2759"/>
<dbReference type="AlphaFoldDB" id="A0A9W9W7D8"/>
<gene>
    <name evidence="1" type="ORF">N7509_004444</name>
</gene>
<sequence length="157" mass="17789">MDRVVSLLGAILHRPHLATYVKHVEILPTILFDPLYDAYGEWKPSPVWKSEVKSSGYFRKVAEMAKNLVSIAHFPSSQDWVVAIEGGDPYALMTLFLSQLGNLRTLRLDFTFVWQSGWPGRMLTHALSSAQHGLSRFSHLAEVEYGVNAPETPFFER</sequence>